<accession>A0A953HTJ6</accession>
<dbReference type="CDD" id="cd14847">
    <property type="entry name" value="DD-carboxypeptidase_like"/>
    <property type="match status" value="1"/>
</dbReference>
<dbReference type="InterPro" id="IPR009045">
    <property type="entry name" value="Zn_M74/Hedgehog-like"/>
</dbReference>
<dbReference type="RefSeq" id="WP_222579691.1">
    <property type="nucleotide sequence ID" value="NZ_JAHVHU010000007.1"/>
</dbReference>
<gene>
    <name evidence="3" type="ORF">KUV50_08470</name>
</gene>
<keyword evidence="4" id="KW-1185">Reference proteome</keyword>
<proteinExistence type="predicted"/>
<feature type="chain" id="PRO_5037765641" evidence="1">
    <location>
        <begin position="20"/>
        <end position="280"/>
    </location>
</feature>
<dbReference type="EMBL" id="JAHVHU010000007">
    <property type="protein sequence ID" value="MBY5958160.1"/>
    <property type="molecule type" value="Genomic_DNA"/>
</dbReference>
<evidence type="ECO:0000259" key="2">
    <source>
        <dbReference type="Pfam" id="PF02557"/>
    </source>
</evidence>
<feature type="domain" description="D-alanyl-D-alanine carboxypeptidase-like core" evidence="2">
    <location>
        <begin position="88"/>
        <end position="232"/>
    </location>
</feature>
<organism evidence="3 4">
    <name type="scientific">Membranihabitans marinus</name>
    <dbReference type="NCBI Taxonomy" id="1227546"/>
    <lineage>
        <taxon>Bacteria</taxon>
        <taxon>Pseudomonadati</taxon>
        <taxon>Bacteroidota</taxon>
        <taxon>Saprospiria</taxon>
        <taxon>Saprospirales</taxon>
        <taxon>Saprospiraceae</taxon>
        <taxon>Membranihabitans</taxon>
    </lineage>
</organism>
<dbReference type="SUPFAM" id="SSF55166">
    <property type="entry name" value="Hedgehog/DD-peptidase"/>
    <property type="match status" value="1"/>
</dbReference>
<dbReference type="GO" id="GO:0008233">
    <property type="term" value="F:peptidase activity"/>
    <property type="evidence" value="ECO:0007669"/>
    <property type="project" value="InterPro"/>
</dbReference>
<reference evidence="3" key="1">
    <citation type="submission" date="2021-06" db="EMBL/GenBank/DDBJ databases">
        <title>44 bacteria genomes isolated from Dapeng, Shenzhen.</title>
        <authorList>
            <person name="Zheng W."/>
            <person name="Yu S."/>
            <person name="Huang Y."/>
        </authorList>
    </citation>
    <scope>NUCLEOTIDE SEQUENCE</scope>
    <source>
        <strain evidence="3">DP5N28-2</strain>
    </source>
</reference>
<dbReference type="InterPro" id="IPR052179">
    <property type="entry name" value="DD-CPase-like"/>
</dbReference>
<name>A0A953HTJ6_9BACT</name>
<dbReference type="PANTHER" id="PTHR34385">
    <property type="entry name" value="D-ALANYL-D-ALANINE CARBOXYPEPTIDASE"/>
    <property type="match status" value="1"/>
</dbReference>
<dbReference type="Pfam" id="PF02557">
    <property type="entry name" value="VanY"/>
    <property type="match status" value="1"/>
</dbReference>
<dbReference type="PROSITE" id="PS51257">
    <property type="entry name" value="PROKAR_LIPOPROTEIN"/>
    <property type="match status" value="1"/>
</dbReference>
<dbReference type="GO" id="GO:0006508">
    <property type="term" value="P:proteolysis"/>
    <property type="evidence" value="ECO:0007669"/>
    <property type="project" value="InterPro"/>
</dbReference>
<dbReference type="PANTHER" id="PTHR34385:SF1">
    <property type="entry name" value="PEPTIDOGLYCAN L-ALANYL-D-GLUTAMATE ENDOPEPTIDASE CWLK"/>
    <property type="match status" value="1"/>
</dbReference>
<dbReference type="InterPro" id="IPR003709">
    <property type="entry name" value="VanY-like_core_dom"/>
</dbReference>
<feature type="signal peptide" evidence="1">
    <location>
        <begin position="1"/>
        <end position="19"/>
    </location>
</feature>
<sequence>MKHKIVKGLLVLAIGWMMACQWVNDTPAESTVSPVPSNDIVISSETSKEWNLWPIDTSIRYVTGDFDPAKDTTFTLVPRNKADRTGMYLRKDTYQAFLAMDSAAREEGVILQIRSATRNFDYQKSIWERKWTGETAIENGEKLNESTPDPVERARKILRYSSMPGTSRHHWGTDIDLNNFTNRFFEHGEGLKIYTWLEEHAANYGFRQPYTKKDSLRPYGYNEEKWHWSFYPVSDVLTEYAAKHLKNEMISGFKGAETAEEIDVVKNYVLGINPELLSGK</sequence>
<dbReference type="Gene3D" id="3.30.1380.10">
    <property type="match status" value="1"/>
</dbReference>
<keyword evidence="1" id="KW-0732">Signal</keyword>
<comment type="caution">
    <text evidence="3">The sequence shown here is derived from an EMBL/GenBank/DDBJ whole genome shotgun (WGS) entry which is preliminary data.</text>
</comment>
<protein>
    <submittedName>
        <fullName evidence="3">M15 family metallopeptidase</fullName>
    </submittedName>
</protein>
<dbReference type="Proteomes" id="UP000753961">
    <property type="component" value="Unassembled WGS sequence"/>
</dbReference>
<evidence type="ECO:0000256" key="1">
    <source>
        <dbReference type="SAM" id="SignalP"/>
    </source>
</evidence>
<evidence type="ECO:0000313" key="3">
    <source>
        <dbReference type="EMBL" id="MBY5958160.1"/>
    </source>
</evidence>
<dbReference type="AlphaFoldDB" id="A0A953HTJ6"/>
<evidence type="ECO:0000313" key="4">
    <source>
        <dbReference type="Proteomes" id="UP000753961"/>
    </source>
</evidence>